<proteinExistence type="predicted"/>
<reference evidence="2" key="1">
    <citation type="submission" date="2021-05" db="EMBL/GenBank/DDBJ databases">
        <title>A free-living protist that lacks canonical eukaryotic 1 DNA replication and segregation systems.</title>
        <authorList>
            <person name="Salas-Leiva D.E."/>
            <person name="Tromer E.C."/>
            <person name="Curtis B.A."/>
            <person name="Jerlstrom-Hultqvist J."/>
            <person name="Kolisko M."/>
            <person name="Yi Z."/>
            <person name="Salas-Leiva J.S."/>
            <person name="Gallot-Lavallee L."/>
            <person name="Kops G.J.P.L."/>
            <person name="Archibald J.M."/>
            <person name="Simpson A.G.B."/>
            <person name="Roger A.J."/>
        </authorList>
    </citation>
    <scope>NUCLEOTIDE SEQUENCE</scope>
    <source>
        <strain evidence="2">BICM</strain>
    </source>
</reference>
<evidence type="ECO:0000313" key="3">
    <source>
        <dbReference type="Proteomes" id="UP000717585"/>
    </source>
</evidence>
<feature type="transmembrane region" description="Helical" evidence="1">
    <location>
        <begin position="377"/>
        <end position="402"/>
    </location>
</feature>
<feature type="transmembrane region" description="Helical" evidence="1">
    <location>
        <begin position="185"/>
        <end position="205"/>
    </location>
</feature>
<evidence type="ECO:0000313" key="2">
    <source>
        <dbReference type="EMBL" id="KAG9392031.1"/>
    </source>
</evidence>
<keyword evidence="1" id="KW-1133">Transmembrane helix</keyword>
<feature type="transmembrane region" description="Helical" evidence="1">
    <location>
        <begin position="422"/>
        <end position="445"/>
    </location>
</feature>
<protein>
    <recommendedName>
        <fullName evidence="4">LMBR1-like membrane protein</fullName>
    </recommendedName>
</protein>
<organism evidence="2 3">
    <name type="scientific">Carpediemonas membranifera</name>
    <dbReference type="NCBI Taxonomy" id="201153"/>
    <lineage>
        <taxon>Eukaryota</taxon>
        <taxon>Metamonada</taxon>
        <taxon>Carpediemonas-like organisms</taxon>
        <taxon>Carpediemonas</taxon>
    </lineage>
</organism>
<name>A0A8J6BW36_9EUKA</name>
<feature type="transmembrane region" description="Helical" evidence="1">
    <location>
        <begin position="6"/>
        <end position="29"/>
    </location>
</feature>
<sequence>MWQQAVAGVAISIISLCWATFSFFLSILIIKRLKTHDAAPLHILGAATVLALAIFTPFLVIIDFLVAEFLPLSITIGSVLYYSVTLATGVSALLVLPLSLISYDSYGIKRRVRTKLLLVLAVLTLAGVVVAGIVALTMFLSYAIVPVPVQTSGYVDDNANPITTIVELTFDDAVMAIPPSIPTGAFVLLTTIGVIVLYLLAGYGLGRGPAVSWRLWRSRPKAISEAVFRLSMKSIKERGEHLTKVYQQLVVEREEGLTVRGRVRHNRTRQRFDQAVNDIEADIFHVIASRHKLYNVLGAYFQVLVASTRLVLVATIPLFLTLVLTDVSMQHLLVYRAMITPVRECVALAFIVLVLSYVIPGLRVLGYLGVGSRSTPATYIIGLATLLLVADFGLIHLLFLTFGPVTRDTAGLSLSYFCRHTVPYSVVITFSPIALVVGVAAGLWAGLTATLPGQRPANSVERLRERVELQERERAAAVAKHL</sequence>
<feature type="transmembrane region" description="Helical" evidence="1">
    <location>
        <begin position="116"/>
        <end position="145"/>
    </location>
</feature>
<feature type="transmembrane region" description="Helical" evidence="1">
    <location>
        <begin position="345"/>
        <end position="365"/>
    </location>
</feature>
<feature type="transmembrane region" description="Helical" evidence="1">
    <location>
        <begin position="299"/>
        <end position="325"/>
    </location>
</feature>
<dbReference type="AlphaFoldDB" id="A0A8J6BW36"/>
<keyword evidence="1" id="KW-0812">Transmembrane</keyword>
<feature type="transmembrane region" description="Helical" evidence="1">
    <location>
        <begin position="79"/>
        <end position="104"/>
    </location>
</feature>
<gene>
    <name evidence="2" type="ORF">J8273_6622</name>
</gene>
<keyword evidence="1" id="KW-0472">Membrane</keyword>
<dbReference type="Proteomes" id="UP000717585">
    <property type="component" value="Unassembled WGS sequence"/>
</dbReference>
<comment type="caution">
    <text evidence="2">The sequence shown here is derived from an EMBL/GenBank/DDBJ whole genome shotgun (WGS) entry which is preliminary data.</text>
</comment>
<feature type="transmembrane region" description="Helical" evidence="1">
    <location>
        <begin position="41"/>
        <end position="67"/>
    </location>
</feature>
<evidence type="ECO:0008006" key="4">
    <source>
        <dbReference type="Google" id="ProtNLM"/>
    </source>
</evidence>
<accession>A0A8J6BW36</accession>
<dbReference type="EMBL" id="JAHDYR010000040">
    <property type="protein sequence ID" value="KAG9392031.1"/>
    <property type="molecule type" value="Genomic_DNA"/>
</dbReference>
<evidence type="ECO:0000256" key="1">
    <source>
        <dbReference type="SAM" id="Phobius"/>
    </source>
</evidence>
<keyword evidence="3" id="KW-1185">Reference proteome</keyword>